<evidence type="ECO:0000313" key="2">
    <source>
        <dbReference type="Proteomes" id="UP000019197"/>
    </source>
</evidence>
<accession>W1IT91</accession>
<organism evidence="1 2">
    <name type="scientific">Xenorhabdus cabanillasii JM26</name>
    <dbReference type="NCBI Taxonomy" id="1427517"/>
    <lineage>
        <taxon>Bacteria</taxon>
        <taxon>Pseudomonadati</taxon>
        <taxon>Pseudomonadota</taxon>
        <taxon>Gammaproteobacteria</taxon>
        <taxon>Enterobacterales</taxon>
        <taxon>Morganellaceae</taxon>
        <taxon>Xenorhabdus</taxon>
    </lineage>
</organism>
<name>W1IT91_9GAMM</name>
<reference evidence="1 2" key="1">
    <citation type="submission" date="2013-11" db="EMBL/GenBank/DDBJ databases">
        <title>Draft genome sequence and annotation of the entomopathogenic bacterium, Xenorhabdus cabanillasi strain JM26.</title>
        <authorList>
            <person name="Gualtieri M."/>
            <person name="Ogier J.C."/>
            <person name="Pages S."/>
            <person name="Givaudan A."/>
            <person name="Gaudriault S."/>
        </authorList>
    </citation>
    <scope>NUCLEOTIDE SEQUENCE [LARGE SCALE GENOMIC DNA]</scope>
    <source>
        <strain evidence="1 2">JM26</strain>
    </source>
</reference>
<proteinExistence type="predicted"/>
<dbReference type="EMBL" id="CBXE010000059">
    <property type="protein sequence ID" value="CDL80420.1"/>
    <property type="molecule type" value="Genomic_DNA"/>
</dbReference>
<dbReference type="Proteomes" id="UP000019197">
    <property type="component" value="Unassembled WGS sequence"/>
</dbReference>
<dbReference type="AlphaFoldDB" id="W1IT91"/>
<protein>
    <submittedName>
        <fullName evidence="1">Uncharacterized protein</fullName>
    </submittedName>
</protein>
<comment type="caution">
    <text evidence="1">The sequence shown here is derived from an EMBL/GenBank/DDBJ whole genome shotgun (WGS) entry which is preliminary data.</text>
</comment>
<evidence type="ECO:0000313" key="1">
    <source>
        <dbReference type="EMBL" id="CDL80420.1"/>
    </source>
</evidence>
<gene>
    <name evidence="1" type="ORF">XCR1_1510003</name>
</gene>
<sequence length="41" mass="4583">MNCLDHRRFTGLNQLGLAIGNYFSRGNSHDLDFADVGPEQC</sequence>